<dbReference type="Proteomes" id="UP000230500">
    <property type="component" value="Unassembled WGS sequence"/>
</dbReference>
<name>A0A2G9IDG8_PREIN</name>
<dbReference type="EMBL" id="PESN01000002">
    <property type="protein sequence ID" value="PIN27775.1"/>
    <property type="molecule type" value="Genomic_DNA"/>
</dbReference>
<evidence type="ECO:0000313" key="1">
    <source>
        <dbReference type="EMBL" id="PIN27775.1"/>
    </source>
</evidence>
<sequence>MRVLFIACLLSAHLETLLAPHSVSIGTYCTSAFPFFLKGNAKNSPCFVKIILLKSDNCALALRKRLFCVAKQPLLPCKTYAFGTQNNRFCNALIKRLLHKTLAYEKYLHTF</sequence>
<accession>A0A2G9IDG8</accession>
<proteinExistence type="predicted"/>
<evidence type="ECO:0000313" key="2">
    <source>
        <dbReference type="Proteomes" id="UP000230500"/>
    </source>
</evidence>
<dbReference type="AlphaFoldDB" id="A0A2G9IDG8"/>
<protein>
    <submittedName>
        <fullName evidence="1">Uncharacterized protein</fullName>
    </submittedName>
</protein>
<organism evidence="1 2">
    <name type="scientific">Prevotella intermedia</name>
    <dbReference type="NCBI Taxonomy" id="28131"/>
    <lineage>
        <taxon>Bacteria</taxon>
        <taxon>Pseudomonadati</taxon>
        <taxon>Bacteroidota</taxon>
        <taxon>Bacteroidia</taxon>
        <taxon>Bacteroidales</taxon>
        <taxon>Prevotellaceae</taxon>
        <taxon>Prevotella</taxon>
    </lineage>
</organism>
<reference evidence="1 2" key="1">
    <citation type="submission" date="2017-11" db="EMBL/GenBank/DDBJ databases">
        <title>Genome sequencing of Prevotella intermedia KCOM 2069.</title>
        <authorList>
            <person name="Kook J.-K."/>
            <person name="Park S.-N."/>
            <person name="Lim Y.K."/>
        </authorList>
    </citation>
    <scope>NUCLEOTIDE SEQUENCE [LARGE SCALE GENOMIC DNA]</scope>
    <source>
        <strain evidence="1 2">KCOM 2069</strain>
    </source>
</reference>
<comment type="caution">
    <text evidence="1">The sequence shown here is derived from an EMBL/GenBank/DDBJ whole genome shotgun (WGS) entry which is preliminary data.</text>
</comment>
<gene>
    <name evidence="1" type="ORF">CUC04_10680</name>
</gene>